<dbReference type="Gene3D" id="3.40.50.300">
    <property type="entry name" value="P-loop containing nucleotide triphosphate hydrolases"/>
    <property type="match status" value="1"/>
</dbReference>
<comment type="catalytic activity">
    <reaction evidence="13 14">
        <text>[HPr protein]-O-phospho-L-serine + phosphate + H(+) = [HPr protein]-L-serine + diphosphate</text>
        <dbReference type="Rhea" id="RHEA:46604"/>
        <dbReference type="Rhea" id="RHEA-COMP:11602"/>
        <dbReference type="Rhea" id="RHEA-COMP:11603"/>
        <dbReference type="ChEBI" id="CHEBI:15378"/>
        <dbReference type="ChEBI" id="CHEBI:29999"/>
        <dbReference type="ChEBI" id="CHEBI:33019"/>
        <dbReference type="ChEBI" id="CHEBI:43474"/>
        <dbReference type="ChEBI" id="CHEBI:83421"/>
    </reaction>
</comment>
<proteinExistence type="inferred from homology"/>
<dbReference type="Gene3D" id="3.40.1390.20">
    <property type="entry name" value="HprK N-terminal domain-like"/>
    <property type="match status" value="1"/>
</dbReference>
<feature type="region of interest" description="Important for the catalytic mechanism of dephosphorylation" evidence="14">
    <location>
        <begin position="264"/>
        <end position="269"/>
    </location>
</feature>
<evidence type="ECO:0000256" key="4">
    <source>
        <dbReference type="ARBA" id="ARBA00022527"/>
    </source>
</evidence>
<dbReference type="NCBIfam" id="TIGR00679">
    <property type="entry name" value="hpr-ser"/>
    <property type="match status" value="1"/>
</dbReference>
<dbReference type="PANTHER" id="PTHR30305:SF1">
    <property type="entry name" value="HPR KINASE_PHOSPHORYLASE"/>
    <property type="match status" value="1"/>
</dbReference>
<keyword evidence="9 14" id="KW-0067">ATP-binding</keyword>
<feature type="binding site" evidence="14">
    <location>
        <position position="202"/>
    </location>
    <ligand>
        <name>Mg(2+)</name>
        <dbReference type="ChEBI" id="CHEBI:18420"/>
    </ligand>
</feature>
<keyword evidence="4 14" id="KW-0723">Serine/threonine-protein kinase</keyword>
<dbReference type="GO" id="GO:0004712">
    <property type="term" value="F:protein serine/threonine/tyrosine kinase activity"/>
    <property type="evidence" value="ECO:0007669"/>
    <property type="project" value="UniProtKB-UniRule"/>
</dbReference>
<feature type="active site" description="Proton acceptor; for phosphorylation activity. Proton donor; for dephosphorylation activity" evidence="14">
    <location>
        <position position="177"/>
    </location>
</feature>
<organism evidence="17 18">
    <name type="scientific">Anaerosolibacter carboniphilus</name>
    <dbReference type="NCBI Taxonomy" id="1417629"/>
    <lineage>
        <taxon>Bacteria</taxon>
        <taxon>Bacillati</taxon>
        <taxon>Bacillota</taxon>
        <taxon>Clostridia</taxon>
        <taxon>Peptostreptococcales</taxon>
        <taxon>Thermotaleaceae</taxon>
        <taxon>Anaerosolibacter</taxon>
    </lineage>
</organism>
<comment type="function">
    <text evidence="14">Catalyzes the ATP- as well as the pyrophosphate-dependent phosphorylation of a specific serine residue in HPr, a phosphocarrier protein of the phosphoenolpyruvate-dependent sugar phosphotransferase system (PTS). HprK/P also catalyzes the pyrophosphate-producing, inorganic phosphate-dependent dephosphorylation (phosphorolysis) of seryl-phosphorylated HPr (P-Ser-HPr). The two antagonistic activities of HprK/P are regulated by several intracellular metabolites, which change their concentration in response to the absence or presence of rapidly metabolisable carbon sources (glucose, fructose, etc.) in the growth medium. Therefore, by controlling the phosphorylation state of HPr, HPrK/P is a sensor enzyme that plays a major role in the regulation of carbon metabolism and sugar transport: it mediates carbon catabolite repression (CCR), and regulates PTS-catalyzed carbohydrate uptake and inducer exclusion.</text>
</comment>
<evidence type="ECO:0000259" key="15">
    <source>
        <dbReference type="Pfam" id="PF02603"/>
    </source>
</evidence>
<keyword evidence="18" id="KW-1185">Reference proteome</keyword>
<comment type="miscellaneous">
    <text evidence="14">Both phosphorylation and phosphorolysis are carried out by the same active site and suggest a common mechanism for both reactions.</text>
</comment>
<dbReference type="GO" id="GO:0005524">
    <property type="term" value="F:ATP binding"/>
    <property type="evidence" value="ECO:0007669"/>
    <property type="project" value="UniProtKB-UniRule"/>
</dbReference>
<keyword evidence="8 14" id="KW-0418">Kinase</keyword>
<evidence type="ECO:0000256" key="6">
    <source>
        <dbReference type="ARBA" id="ARBA00022723"/>
    </source>
</evidence>
<name>A0A841KUV8_9FIRM</name>
<dbReference type="EC" id="2.7.4.-" evidence="14"/>
<feature type="active site" evidence="14">
    <location>
        <position position="243"/>
    </location>
</feature>
<feature type="binding site" evidence="14">
    <location>
        <begin position="153"/>
        <end position="160"/>
    </location>
    <ligand>
        <name>ATP</name>
        <dbReference type="ChEBI" id="CHEBI:30616"/>
    </ligand>
</feature>
<dbReference type="GO" id="GO:0004674">
    <property type="term" value="F:protein serine/threonine kinase activity"/>
    <property type="evidence" value="ECO:0007669"/>
    <property type="project" value="UniProtKB-KW"/>
</dbReference>
<dbReference type="Proteomes" id="UP000579281">
    <property type="component" value="Unassembled WGS sequence"/>
</dbReference>
<evidence type="ECO:0000256" key="3">
    <source>
        <dbReference type="ARBA" id="ARBA00006883"/>
    </source>
</evidence>
<dbReference type="FunFam" id="3.40.50.300:FF:000174">
    <property type="entry name" value="HPr kinase/phosphorylase"/>
    <property type="match status" value="1"/>
</dbReference>
<keyword evidence="7 14" id="KW-0547">Nucleotide-binding</keyword>
<dbReference type="GO" id="GO:0000155">
    <property type="term" value="F:phosphorelay sensor kinase activity"/>
    <property type="evidence" value="ECO:0007669"/>
    <property type="project" value="InterPro"/>
</dbReference>
<feature type="active site" evidence="14">
    <location>
        <position position="159"/>
    </location>
</feature>
<dbReference type="EMBL" id="JACHEN010000010">
    <property type="protein sequence ID" value="MBB6215800.1"/>
    <property type="molecule type" value="Genomic_DNA"/>
</dbReference>
<accession>A0A841KUV8</accession>
<protein>
    <recommendedName>
        <fullName evidence="14">HPr kinase/phosphorylase</fullName>
        <shortName evidence="14">HPrK/P</shortName>
        <ecNumber evidence="14">2.7.11.-</ecNumber>
        <ecNumber evidence="14">2.7.4.-</ecNumber>
    </recommendedName>
    <alternativeName>
        <fullName evidence="14">HPr(Ser) kinase/phosphorylase</fullName>
    </alternativeName>
</protein>
<keyword evidence="6 14" id="KW-0479">Metal-binding</keyword>
<evidence type="ECO:0000256" key="8">
    <source>
        <dbReference type="ARBA" id="ARBA00022777"/>
    </source>
</evidence>
<keyword evidence="5 14" id="KW-0808">Transferase</keyword>
<evidence type="ECO:0000256" key="13">
    <source>
        <dbReference type="ARBA" id="ARBA00047657"/>
    </source>
</evidence>
<dbReference type="GO" id="GO:0006109">
    <property type="term" value="P:regulation of carbohydrate metabolic process"/>
    <property type="evidence" value="ECO:0007669"/>
    <property type="project" value="UniProtKB-UniRule"/>
</dbReference>
<feature type="binding site" evidence="14">
    <location>
        <position position="160"/>
    </location>
    <ligand>
        <name>Mg(2+)</name>
        <dbReference type="ChEBI" id="CHEBI:18420"/>
    </ligand>
</feature>
<comment type="subunit">
    <text evidence="14">Homohexamer.</text>
</comment>
<dbReference type="HAMAP" id="MF_01249">
    <property type="entry name" value="HPr_kinase"/>
    <property type="match status" value="1"/>
</dbReference>
<evidence type="ECO:0000256" key="5">
    <source>
        <dbReference type="ARBA" id="ARBA00022679"/>
    </source>
</evidence>
<keyword evidence="11 14" id="KW-0511">Multifunctional enzyme</keyword>
<dbReference type="InterPro" id="IPR003755">
    <property type="entry name" value="HPr(Ser)_kin/Pase"/>
</dbReference>
<dbReference type="EC" id="2.7.11.-" evidence="14"/>
<comment type="catalytic activity">
    <reaction evidence="1 14">
        <text>[HPr protein]-L-serine + ATP = [HPr protein]-O-phospho-L-serine + ADP + H(+)</text>
        <dbReference type="Rhea" id="RHEA:46600"/>
        <dbReference type="Rhea" id="RHEA-COMP:11602"/>
        <dbReference type="Rhea" id="RHEA-COMP:11603"/>
        <dbReference type="ChEBI" id="CHEBI:15378"/>
        <dbReference type="ChEBI" id="CHEBI:29999"/>
        <dbReference type="ChEBI" id="CHEBI:30616"/>
        <dbReference type="ChEBI" id="CHEBI:83421"/>
        <dbReference type="ChEBI" id="CHEBI:456216"/>
    </reaction>
</comment>
<dbReference type="InterPro" id="IPR011104">
    <property type="entry name" value="Hpr_kin/Pase_C"/>
</dbReference>
<dbReference type="RefSeq" id="WP_184310355.1">
    <property type="nucleotide sequence ID" value="NZ_JACHEN010000010.1"/>
</dbReference>
<evidence type="ECO:0000256" key="9">
    <source>
        <dbReference type="ARBA" id="ARBA00022840"/>
    </source>
</evidence>
<comment type="domain">
    <text evidence="14">The Walker A ATP-binding motif also binds Pi and PPi.</text>
</comment>
<comment type="cofactor">
    <cofactor evidence="2 14">
        <name>Mg(2+)</name>
        <dbReference type="ChEBI" id="CHEBI:18420"/>
    </cofactor>
</comment>
<reference evidence="17 18" key="1">
    <citation type="submission" date="2020-08" db="EMBL/GenBank/DDBJ databases">
        <title>Genomic Encyclopedia of Type Strains, Phase IV (KMG-IV): sequencing the most valuable type-strain genomes for metagenomic binning, comparative biology and taxonomic classification.</title>
        <authorList>
            <person name="Goeker M."/>
        </authorList>
    </citation>
    <scope>NUCLEOTIDE SEQUENCE [LARGE SCALE GENOMIC DNA]</scope>
    <source>
        <strain evidence="17 18">DSM 103526</strain>
    </source>
</reference>
<dbReference type="AlphaFoldDB" id="A0A841KUV8"/>
<evidence type="ECO:0000256" key="7">
    <source>
        <dbReference type="ARBA" id="ARBA00022741"/>
    </source>
</evidence>
<evidence type="ECO:0000256" key="11">
    <source>
        <dbReference type="ARBA" id="ARBA00023268"/>
    </source>
</evidence>
<evidence type="ECO:0000256" key="1">
    <source>
        <dbReference type="ARBA" id="ARBA00001120"/>
    </source>
</evidence>
<comment type="similarity">
    <text evidence="3 14">Belongs to the HPrK/P family.</text>
</comment>
<dbReference type="SUPFAM" id="SSF53795">
    <property type="entry name" value="PEP carboxykinase-like"/>
    <property type="match status" value="1"/>
</dbReference>
<keyword evidence="12 14" id="KW-0119">Carbohydrate metabolism</keyword>
<comment type="caution">
    <text evidence="17">The sequence shown here is derived from an EMBL/GenBank/DDBJ whole genome shotgun (WGS) entry which is preliminary data.</text>
</comment>
<dbReference type="GO" id="GO:0000287">
    <property type="term" value="F:magnesium ion binding"/>
    <property type="evidence" value="ECO:0007669"/>
    <property type="project" value="UniProtKB-UniRule"/>
</dbReference>
<dbReference type="Pfam" id="PF02603">
    <property type="entry name" value="Hpr_kinase_N"/>
    <property type="match status" value="1"/>
</dbReference>
<dbReference type="InterPro" id="IPR011126">
    <property type="entry name" value="Hpr_kin/Pase_Hpr_N"/>
</dbReference>
<dbReference type="Pfam" id="PF07475">
    <property type="entry name" value="Hpr_kinase_C"/>
    <property type="match status" value="1"/>
</dbReference>
<dbReference type="SUPFAM" id="SSF75138">
    <property type="entry name" value="HprK N-terminal domain-like"/>
    <property type="match status" value="1"/>
</dbReference>
<evidence type="ECO:0000256" key="10">
    <source>
        <dbReference type="ARBA" id="ARBA00022842"/>
    </source>
</evidence>
<gene>
    <name evidence="14" type="primary">hprK</name>
    <name evidence="17" type="ORF">HNQ80_001891</name>
</gene>
<evidence type="ECO:0000313" key="18">
    <source>
        <dbReference type="Proteomes" id="UP000579281"/>
    </source>
</evidence>
<evidence type="ECO:0000313" key="17">
    <source>
        <dbReference type="EMBL" id="MBB6215800.1"/>
    </source>
</evidence>
<evidence type="ECO:0000259" key="16">
    <source>
        <dbReference type="Pfam" id="PF07475"/>
    </source>
</evidence>
<feature type="domain" description="HPr(Ser) kinase/phosphorylase N-terminal" evidence="15">
    <location>
        <begin position="4"/>
        <end position="127"/>
    </location>
</feature>
<evidence type="ECO:0000256" key="14">
    <source>
        <dbReference type="HAMAP-Rule" id="MF_01249"/>
    </source>
</evidence>
<evidence type="ECO:0000256" key="2">
    <source>
        <dbReference type="ARBA" id="ARBA00001946"/>
    </source>
</evidence>
<feature type="region of interest" description="Important for the catalytic mechanism of both phosphorylation and dephosphorylation" evidence="14">
    <location>
        <begin position="201"/>
        <end position="210"/>
    </location>
</feature>
<feature type="active site" evidence="14">
    <location>
        <position position="138"/>
    </location>
</feature>
<evidence type="ECO:0000256" key="12">
    <source>
        <dbReference type="ARBA" id="ARBA00023277"/>
    </source>
</evidence>
<feature type="domain" description="HPr kinase/phosphorylase C-terminal" evidence="16">
    <location>
        <begin position="130"/>
        <end position="298"/>
    </location>
</feature>
<keyword evidence="10 14" id="KW-0460">Magnesium</keyword>
<dbReference type="PANTHER" id="PTHR30305">
    <property type="entry name" value="PROTEIN YJDM-RELATED"/>
    <property type="match status" value="1"/>
</dbReference>
<dbReference type="InterPro" id="IPR027417">
    <property type="entry name" value="P-loop_NTPase"/>
</dbReference>
<dbReference type="InterPro" id="IPR028979">
    <property type="entry name" value="Ser_kin/Pase_Hpr-like_N_sf"/>
</dbReference>
<dbReference type="CDD" id="cd01918">
    <property type="entry name" value="HprK_C"/>
    <property type="match status" value="1"/>
</dbReference>
<sequence length="310" mass="35069">MRSVSIGELCKDLNLEVIYQSNQGDIKITVNDVNRPGLQLTGFYKSFAYERVQIIGKVEWNYFETLTHQLRKQRAKELFSYPIPCVIIARDLEVYEELLEAAVKFNIPLLRTKMPTTKFVSVLISYLEDKLAPVITRHGVLVEVYGIGILMVGESGIGKSETALELIKRGHRLVADDAVEIKRVDNSTLVGSAPEVIRHFMEIRGVGILDVVQLFGVGAVRNTKAIDMVIELENWNDQKQYDRLGMDEEYNNILGVDLPKNTIPIKPGRNLAMIVEVAARNHRQKRMGFNAAETLNNRLLKQMNEDAGNE</sequence>